<dbReference type="EMBL" id="BGPR01000729">
    <property type="protein sequence ID" value="GBM33231.1"/>
    <property type="molecule type" value="Genomic_DNA"/>
</dbReference>
<comment type="caution">
    <text evidence="1">The sequence shown here is derived from an EMBL/GenBank/DDBJ whole genome shotgun (WGS) entry which is preliminary data.</text>
</comment>
<sequence length="108" mass="12057">MIFQLYSNAILGVDLVILNYSQMSRKSHGLESPSSNLNHTTDKAVDQKSLSMHQDCVQDGFLISKRRPSGCETYQVSNTPIYLRPYILKGRPGRNGPQVKSPTLLGFT</sequence>
<keyword evidence="2" id="KW-1185">Reference proteome</keyword>
<evidence type="ECO:0000313" key="2">
    <source>
        <dbReference type="Proteomes" id="UP000499080"/>
    </source>
</evidence>
<organism evidence="1 2">
    <name type="scientific">Araneus ventricosus</name>
    <name type="common">Orbweaver spider</name>
    <name type="synonym">Epeira ventricosa</name>
    <dbReference type="NCBI Taxonomy" id="182803"/>
    <lineage>
        <taxon>Eukaryota</taxon>
        <taxon>Metazoa</taxon>
        <taxon>Ecdysozoa</taxon>
        <taxon>Arthropoda</taxon>
        <taxon>Chelicerata</taxon>
        <taxon>Arachnida</taxon>
        <taxon>Araneae</taxon>
        <taxon>Araneomorphae</taxon>
        <taxon>Entelegynae</taxon>
        <taxon>Araneoidea</taxon>
        <taxon>Araneidae</taxon>
        <taxon>Araneus</taxon>
    </lineage>
</organism>
<proteinExistence type="predicted"/>
<name>A0A4Y2EWJ3_ARAVE</name>
<gene>
    <name evidence="1" type="ORF">AVEN_91631_1</name>
</gene>
<evidence type="ECO:0000313" key="1">
    <source>
        <dbReference type="EMBL" id="GBM33231.1"/>
    </source>
</evidence>
<dbReference type="AlphaFoldDB" id="A0A4Y2EWJ3"/>
<protein>
    <submittedName>
        <fullName evidence="1">Uncharacterized protein</fullName>
    </submittedName>
</protein>
<reference evidence="1 2" key="1">
    <citation type="journal article" date="2019" name="Sci. Rep.">
        <title>Orb-weaving spider Araneus ventricosus genome elucidates the spidroin gene catalogue.</title>
        <authorList>
            <person name="Kono N."/>
            <person name="Nakamura H."/>
            <person name="Ohtoshi R."/>
            <person name="Moran D.A.P."/>
            <person name="Shinohara A."/>
            <person name="Yoshida Y."/>
            <person name="Fujiwara M."/>
            <person name="Mori M."/>
            <person name="Tomita M."/>
            <person name="Arakawa K."/>
        </authorList>
    </citation>
    <scope>NUCLEOTIDE SEQUENCE [LARGE SCALE GENOMIC DNA]</scope>
</reference>
<dbReference type="Proteomes" id="UP000499080">
    <property type="component" value="Unassembled WGS sequence"/>
</dbReference>
<accession>A0A4Y2EWJ3</accession>